<dbReference type="PANTHER" id="PTHR44943:SF8">
    <property type="entry name" value="TPR REPEAT-CONTAINING PROTEIN MJ0263"/>
    <property type="match status" value="1"/>
</dbReference>
<dbReference type="InterPro" id="IPR051685">
    <property type="entry name" value="Ycf3/AcsC/BcsC/TPR_MFPF"/>
</dbReference>
<gene>
    <name evidence="4" type="ORF">CUU66_15375</name>
</gene>
<evidence type="ECO:0000313" key="5">
    <source>
        <dbReference type="Proteomes" id="UP000234748"/>
    </source>
</evidence>
<accession>A0A2N5M3T5</accession>
<dbReference type="PROSITE" id="PS50005">
    <property type="entry name" value="TPR"/>
    <property type="match status" value="1"/>
</dbReference>
<evidence type="ECO:0000256" key="1">
    <source>
        <dbReference type="ARBA" id="ARBA00022737"/>
    </source>
</evidence>
<keyword evidence="5" id="KW-1185">Reference proteome</keyword>
<keyword evidence="2 3" id="KW-0802">TPR repeat</keyword>
<sequence length="502" mass="58420">MSKDSKAIQQAQIFSFHPTGEYYFAKGLKYFHRRDLHKAKKYMERAYELEAGEPMIACQLAIVCTELGEYEHSNELLQTILSGLDPFMTECHYFLANNYAHLGMFKEAYKHVNDYLDKEEDGEFSDDAEELIDLIAFEMDETGESLEYLDQQDGLIFKQEKAREQLETGNFAKAIETLSEIVKEYPEFWSAYNNLALAHFYLGKTDEAFNVLDEVLEKNPGNLYALCNQLVFHHYQKNAGKVAEITAMLEKIRPIMNEQRFKLGATFAMTGQYEQAYKWLKLLQKKGFDHDGTFYYWLADSAYHLGHTHTAEQAWKRVLSFNPEKEGMEPWKEAKEVSGFEDHYPSIMKRLESDLIEERLFGIFLTKHSIHQKRVSNHDAFTNNKKFDDLEKEYSRYIRSSVRKHSAGAIHFADHTADLLLSHYRPIKLTEAGVFLMWFTVAAEAYKRDIPLKNVQAHAASIDFIWHRLRNEPMTQKEAAEKYGVSTATLRKYIQSVNDLLV</sequence>
<dbReference type="InterPro" id="IPR011990">
    <property type="entry name" value="TPR-like_helical_dom_sf"/>
</dbReference>
<comment type="caution">
    <text evidence="4">The sequence shown here is derived from an EMBL/GenBank/DDBJ whole genome shotgun (WGS) entry which is preliminary data.</text>
</comment>
<dbReference type="EMBL" id="PGUY01000047">
    <property type="protein sequence ID" value="PLT29029.1"/>
    <property type="molecule type" value="Genomic_DNA"/>
</dbReference>
<evidence type="ECO:0000313" key="4">
    <source>
        <dbReference type="EMBL" id="PLT29029.1"/>
    </source>
</evidence>
<name>A0A2N5M3T5_9BACI</name>
<dbReference type="Proteomes" id="UP000234748">
    <property type="component" value="Unassembled WGS sequence"/>
</dbReference>
<dbReference type="AlphaFoldDB" id="A0A2N5M3T5"/>
<dbReference type="Pfam" id="PF13432">
    <property type="entry name" value="TPR_16"/>
    <property type="match status" value="1"/>
</dbReference>
<dbReference type="Pfam" id="PF13181">
    <property type="entry name" value="TPR_8"/>
    <property type="match status" value="1"/>
</dbReference>
<dbReference type="Gene3D" id="1.25.40.10">
    <property type="entry name" value="Tetratricopeptide repeat domain"/>
    <property type="match status" value="2"/>
</dbReference>
<organism evidence="4 5">
    <name type="scientific">Peribacillus deserti</name>
    <dbReference type="NCBI Taxonomy" id="673318"/>
    <lineage>
        <taxon>Bacteria</taxon>
        <taxon>Bacillati</taxon>
        <taxon>Bacillota</taxon>
        <taxon>Bacilli</taxon>
        <taxon>Bacillales</taxon>
        <taxon>Bacillaceae</taxon>
        <taxon>Peribacillus</taxon>
    </lineage>
</organism>
<keyword evidence="1" id="KW-0677">Repeat</keyword>
<reference evidence="4 5" key="1">
    <citation type="submission" date="2017-11" db="EMBL/GenBank/DDBJ databases">
        <title>Comparitive Functional Genomics of Dry Heat Resistant strains isolated from the Viking Spacecraft.</title>
        <authorList>
            <person name="Seuylemezian A."/>
            <person name="Cooper K."/>
            <person name="Vaishampayan P."/>
        </authorList>
    </citation>
    <scope>NUCLEOTIDE SEQUENCE [LARGE SCALE GENOMIC DNA]</scope>
    <source>
        <strain evidence="4 5">V1-29</strain>
    </source>
</reference>
<feature type="repeat" description="TPR" evidence="3">
    <location>
        <begin position="189"/>
        <end position="222"/>
    </location>
</feature>
<proteinExistence type="predicted"/>
<protein>
    <submittedName>
        <fullName evidence="4">Tetratricopeptide repeat protein</fullName>
    </submittedName>
</protein>
<evidence type="ECO:0000256" key="3">
    <source>
        <dbReference type="PROSITE-ProRule" id="PRU00339"/>
    </source>
</evidence>
<dbReference type="InterPro" id="IPR019734">
    <property type="entry name" value="TPR_rpt"/>
</dbReference>
<dbReference type="SUPFAM" id="SSF48452">
    <property type="entry name" value="TPR-like"/>
    <property type="match status" value="2"/>
</dbReference>
<dbReference type="PANTHER" id="PTHR44943">
    <property type="entry name" value="CELLULOSE SYNTHASE OPERON PROTEIN C"/>
    <property type="match status" value="1"/>
</dbReference>
<dbReference type="RefSeq" id="WP_101643689.1">
    <property type="nucleotide sequence ID" value="NZ_PGUY01000047.1"/>
</dbReference>
<evidence type="ECO:0000256" key="2">
    <source>
        <dbReference type="ARBA" id="ARBA00022803"/>
    </source>
</evidence>
<dbReference type="SMART" id="SM00028">
    <property type="entry name" value="TPR"/>
    <property type="match status" value="5"/>
</dbReference>
<dbReference type="OrthoDB" id="600613at2"/>